<evidence type="ECO:0000313" key="9">
    <source>
        <dbReference type="EMBL" id="MFC0558803.1"/>
    </source>
</evidence>
<comment type="cofactor">
    <cofactor evidence="1">
        <name>FMN</name>
        <dbReference type="ChEBI" id="CHEBI:58210"/>
    </cofactor>
</comment>
<evidence type="ECO:0000256" key="2">
    <source>
        <dbReference type="ARBA" id="ARBA00007118"/>
    </source>
</evidence>
<proteinExistence type="inferred from homology"/>
<dbReference type="InterPro" id="IPR050627">
    <property type="entry name" value="Nitroreductase/BluB"/>
</dbReference>
<gene>
    <name evidence="9" type="ORF">ACFFH4_07035</name>
</gene>
<keyword evidence="7" id="KW-0520">NAD</keyword>
<protein>
    <submittedName>
        <fullName evidence="9">NAD(P)H-dependent oxidoreductase</fullName>
    </submittedName>
</protein>
<dbReference type="InterPro" id="IPR033878">
    <property type="entry name" value="NfsB-like"/>
</dbReference>
<comment type="similarity">
    <text evidence="2">Belongs to the nitroreductase family.</text>
</comment>
<dbReference type="Pfam" id="PF00881">
    <property type="entry name" value="Nitroreductase"/>
    <property type="match status" value="1"/>
</dbReference>
<dbReference type="PANTHER" id="PTHR23026:SF125">
    <property type="entry name" value="OXYGEN-INSENSITIVE NAD(P)H NITROREDUCTASE"/>
    <property type="match status" value="1"/>
</dbReference>
<dbReference type="SUPFAM" id="SSF55469">
    <property type="entry name" value="FMN-dependent nitroreductase-like"/>
    <property type="match status" value="1"/>
</dbReference>
<keyword evidence="4" id="KW-0288">FMN</keyword>
<comment type="caution">
    <text evidence="9">The sequence shown here is derived from an EMBL/GenBank/DDBJ whole genome shotgun (WGS) entry which is preliminary data.</text>
</comment>
<keyword evidence="5" id="KW-0521">NADP</keyword>
<dbReference type="Proteomes" id="UP001589833">
    <property type="component" value="Unassembled WGS sequence"/>
</dbReference>
<reference evidence="9 10" key="1">
    <citation type="submission" date="2024-09" db="EMBL/GenBank/DDBJ databases">
        <authorList>
            <person name="Sun Q."/>
            <person name="Mori K."/>
        </authorList>
    </citation>
    <scope>NUCLEOTIDE SEQUENCE [LARGE SCALE GENOMIC DNA]</scope>
    <source>
        <strain evidence="9 10">NCAIM B.02301</strain>
    </source>
</reference>
<evidence type="ECO:0000256" key="6">
    <source>
        <dbReference type="ARBA" id="ARBA00023002"/>
    </source>
</evidence>
<keyword evidence="10" id="KW-1185">Reference proteome</keyword>
<keyword evidence="6" id="KW-0560">Oxidoreductase</keyword>
<keyword evidence="3" id="KW-0285">Flavoprotein</keyword>
<evidence type="ECO:0000256" key="3">
    <source>
        <dbReference type="ARBA" id="ARBA00022630"/>
    </source>
</evidence>
<feature type="domain" description="Nitroreductase" evidence="8">
    <location>
        <begin position="16"/>
        <end position="202"/>
    </location>
</feature>
<evidence type="ECO:0000256" key="4">
    <source>
        <dbReference type="ARBA" id="ARBA00022643"/>
    </source>
</evidence>
<dbReference type="Gene3D" id="3.40.109.10">
    <property type="entry name" value="NADH Oxidase"/>
    <property type="match status" value="1"/>
</dbReference>
<organism evidence="9 10">
    <name type="scientific">Halalkalibacter alkalisediminis</name>
    <dbReference type="NCBI Taxonomy" id="935616"/>
    <lineage>
        <taxon>Bacteria</taxon>
        <taxon>Bacillati</taxon>
        <taxon>Bacillota</taxon>
        <taxon>Bacilli</taxon>
        <taxon>Bacillales</taxon>
        <taxon>Bacillaceae</taxon>
        <taxon>Halalkalibacter</taxon>
    </lineage>
</organism>
<accession>A0ABV6NF59</accession>
<evidence type="ECO:0000256" key="7">
    <source>
        <dbReference type="ARBA" id="ARBA00023027"/>
    </source>
</evidence>
<evidence type="ECO:0000259" key="8">
    <source>
        <dbReference type="Pfam" id="PF00881"/>
    </source>
</evidence>
<evidence type="ECO:0000256" key="1">
    <source>
        <dbReference type="ARBA" id="ARBA00001917"/>
    </source>
</evidence>
<name>A0ABV6NF59_9BACI</name>
<dbReference type="CDD" id="cd02149">
    <property type="entry name" value="NfsB-like"/>
    <property type="match status" value="1"/>
</dbReference>
<dbReference type="EMBL" id="JBHLTR010000006">
    <property type="protein sequence ID" value="MFC0558803.1"/>
    <property type="molecule type" value="Genomic_DNA"/>
</dbReference>
<sequence>MNKENVKKQVLDALHYRHATKTFDPDKKISEEDFKFILETGRLSPSSIGIEPWKFIIVQNTEWREKLRDIAWGAGGQLPTASHFVIILARTIKDVKFDSEYIARHLRTVKKYPADVLKEIPERYKNFQEKFGLLQSERTIFDWSSKQTYIALANMMTAAAQIGVDSCPIEGFNYNLVHTFLKEKGLLEDGSFDISVMVAFGYRAVEPRSKTRKPMGDIVKWIN</sequence>
<dbReference type="RefSeq" id="WP_273839603.1">
    <property type="nucleotide sequence ID" value="NZ_JAQQWT010000001.1"/>
</dbReference>
<evidence type="ECO:0000313" key="10">
    <source>
        <dbReference type="Proteomes" id="UP001589833"/>
    </source>
</evidence>
<dbReference type="PANTHER" id="PTHR23026">
    <property type="entry name" value="NADPH NITROREDUCTASE"/>
    <property type="match status" value="1"/>
</dbReference>
<dbReference type="InterPro" id="IPR029479">
    <property type="entry name" value="Nitroreductase"/>
</dbReference>
<dbReference type="InterPro" id="IPR000415">
    <property type="entry name" value="Nitroreductase-like"/>
</dbReference>
<evidence type="ECO:0000256" key="5">
    <source>
        <dbReference type="ARBA" id="ARBA00022857"/>
    </source>
</evidence>